<dbReference type="AlphaFoldDB" id="A0A3B1B544"/>
<sequence>MAQADLLVSLVKSATSGDQLAMRKVAENLIQEEKNKGHRVLADRLTKALRPDIFKPLGTDTITQNGRDGRYK</sequence>
<gene>
    <name evidence="1" type="ORF">MNBD_GAMMA25-2062</name>
</gene>
<accession>A0A3B1B544</accession>
<feature type="non-terminal residue" evidence="1">
    <location>
        <position position="72"/>
    </location>
</feature>
<protein>
    <submittedName>
        <fullName evidence="1">Uncharacterized protein</fullName>
    </submittedName>
</protein>
<organism evidence="1">
    <name type="scientific">hydrothermal vent metagenome</name>
    <dbReference type="NCBI Taxonomy" id="652676"/>
    <lineage>
        <taxon>unclassified sequences</taxon>
        <taxon>metagenomes</taxon>
        <taxon>ecological metagenomes</taxon>
    </lineage>
</organism>
<reference evidence="1" key="1">
    <citation type="submission" date="2018-06" db="EMBL/GenBank/DDBJ databases">
        <authorList>
            <person name="Zhirakovskaya E."/>
        </authorList>
    </citation>
    <scope>NUCLEOTIDE SEQUENCE</scope>
</reference>
<proteinExistence type="predicted"/>
<dbReference type="EMBL" id="UOFY01000033">
    <property type="protein sequence ID" value="VAX09281.1"/>
    <property type="molecule type" value="Genomic_DNA"/>
</dbReference>
<evidence type="ECO:0000313" key="1">
    <source>
        <dbReference type="EMBL" id="VAX09281.1"/>
    </source>
</evidence>
<name>A0A3B1B544_9ZZZZ</name>